<organism evidence="1">
    <name type="scientific">Cucumis melo</name>
    <name type="common">Muskmelon</name>
    <dbReference type="NCBI Taxonomy" id="3656"/>
    <lineage>
        <taxon>Eukaryota</taxon>
        <taxon>Viridiplantae</taxon>
        <taxon>Streptophyta</taxon>
        <taxon>Embryophyta</taxon>
        <taxon>Tracheophyta</taxon>
        <taxon>Spermatophyta</taxon>
        <taxon>Magnoliopsida</taxon>
        <taxon>eudicotyledons</taxon>
        <taxon>Gunneridae</taxon>
        <taxon>Pentapetalae</taxon>
        <taxon>rosids</taxon>
        <taxon>fabids</taxon>
        <taxon>Cucurbitales</taxon>
        <taxon>Cucurbitaceae</taxon>
        <taxon>Benincaseae</taxon>
        <taxon>Cucumis</taxon>
    </lineage>
</organism>
<proteinExistence type="predicted"/>
<reference evidence="1" key="1">
    <citation type="submission" date="2023-03" db="UniProtKB">
        <authorList>
            <consortium name="EnsemblPlants"/>
        </authorList>
    </citation>
    <scope>IDENTIFICATION</scope>
</reference>
<dbReference type="AlphaFoldDB" id="A0A9I9E4G3"/>
<name>A0A9I9E4G3_CUCME</name>
<evidence type="ECO:0000313" key="1">
    <source>
        <dbReference type="EnsemblPlants" id="MELO3C028629.2.1"/>
    </source>
</evidence>
<protein>
    <submittedName>
        <fullName evidence="1">Uncharacterized protein</fullName>
    </submittedName>
</protein>
<dbReference type="Gramene" id="MELO3C028629.2.1">
    <property type="protein sequence ID" value="MELO3C028629.2.1"/>
    <property type="gene ID" value="MELO3C028629.2"/>
</dbReference>
<accession>A0A9I9E4G3</accession>
<sequence>MNFSPVFKFQRHDRADVVDKAGKHSDVGNHILRESDEVLFYCTIISDFLKLEQNKCVSCETYWRSSGCDSAKVHDGFLLTMPKTNRKFVISYDDLHLSLV</sequence>
<dbReference type="EnsemblPlants" id="MELO3C028629.2.1">
    <property type="protein sequence ID" value="MELO3C028629.2.1"/>
    <property type="gene ID" value="MELO3C028629.2"/>
</dbReference>